<proteinExistence type="predicted"/>
<evidence type="ECO:0000313" key="1">
    <source>
        <dbReference type="EMBL" id="SOJ55743.1"/>
    </source>
</evidence>
<gene>
    <name evidence="1" type="ORF">MSIMFB_03224</name>
</gene>
<dbReference type="Proteomes" id="UP000554965">
    <property type="component" value="Unassembled WGS sequence"/>
</dbReference>
<dbReference type="AlphaFoldDB" id="A0A7Z7ILD5"/>
<sequence>MCLGVRRNQAWPNTFVDDSAAEHMAVNALLHRTGRSFEYNKAAALAAYIAVSSFIEWTAYSVRRQHTEFSDRPARVRVEIEMDSTC</sequence>
<reference evidence="1 2" key="1">
    <citation type="submission" date="2017-10" db="EMBL/GenBank/DDBJ databases">
        <authorList>
            <consortium name="Urmite Genomes"/>
        </authorList>
    </citation>
    <scope>NUCLEOTIDE SEQUENCE [LARGE SCALE GENOMIC DNA]</scope>
    <source>
        <strain evidence="1 2">FB-527</strain>
    </source>
</reference>
<dbReference type="EMBL" id="OCTY01000002">
    <property type="protein sequence ID" value="SOJ55743.1"/>
    <property type="molecule type" value="Genomic_DNA"/>
</dbReference>
<keyword evidence="2" id="KW-1185">Reference proteome</keyword>
<organism evidence="1 2">
    <name type="scientific">Mycobacterium simulans</name>
    <dbReference type="NCBI Taxonomy" id="627089"/>
    <lineage>
        <taxon>Bacteria</taxon>
        <taxon>Bacillati</taxon>
        <taxon>Actinomycetota</taxon>
        <taxon>Actinomycetes</taxon>
        <taxon>Mycobacteriales</taxon>
        <taxon>Mycobacteriaceae</taxon>
        <taxon>Mycobacterium</taxon>
    </lineage>
</organism>
<comment type="caution">
    <text evidence="1">The sequence shown here is derived from an EMBL/GenBank/DDBJ whole genome shotgun (WGS) entry which is preliminary data.</text>
</comment>
<accession>A0A7Z7ILD5</accession>
<evidence type="ECO:0000313" key="2">
    <source>
        <dbReference type="Proteomes" id="UP000554965"/>
    </source>
</evidence>
<name>A0A7Z7ILD5_9MYCO</name>
<protein>
    <submittedName>
        <fullName evidence="1">Uncharacterized protein</fullName>
    </submittedName>
</protein>